<comment type="subunit">
    <text evidence="8">Associates in the nucleolus with the 60S and pre-60S ribosomal subunits.</text>
</comment>
<keyword evidence="6 10" id="KW-0067">ATP-binding</keyword>
<evidence type="ECO:0000256" key="7">
    <source>
        <dbReference type="ARBA" id="ARBA00023242"/>
    </source>
</evidence>
<dbReference type="FunCoup" id="H0EMA5">
    <property type="interactions" value="720"/>
</dbReference>
<dbReference type="OrthoDB" id="10259640at2759"/>
<dbReference type="FunFam" id="3.40.50.300:FF:000460">
    <property type="entry name" value="RNA helicase"/>
    <property type="match status" value="1"/>
</dbReference>
<reference evidence="15 16" key="1">
    <citation type="journal article" date="2012" name="Eukaryot. Cell">
        <title>Genome sequence of the fungus Glarea lozoyensis: the first genome sequence of a species from the Helotiaceae family.</title>
        <authorList>
            <person name="Youssar L."/>
            <person name="Gruening B.A."/>
            <person name="Erxleben A."/>
            <person name="Guenther S."/>
            <person name="Huettel W."/>
        </authorList>
    </citation>
    <scope>NUCLEOTIDE SEQUENCE [LARGE SCALE GENOMIC DNA]</scope>
    <source>
        <strain evidence="16">ATCC 74030 / MF5533</strain>
    </source>
</reference>
<comment type="domain">
    <text evidence="11">The Q motif is unique to and characteristic of the DEAD box family of RNA helicases and controls ATP binding and hydrolysis.</text>
</comment>
<name>H0EMA5_GLAL7</name>
<feature type="compositionally biased region" description="Acidic residues" evidence="12">
    <location>
        <begin position="83"/>
        <end position="98"/>
    </location>
</feature>
<evidence type="ECO:0000256" key="4">
    <source>
        <dbReference type="ARBA" id="ARBA00022801"/>
    </source>
</evidence>
<evidence type="ECO:0000256" key="9">
    <source>
        <dbReference type="PROSITE-ProRule" id="PRU00552"/>
    </source>
</evidence>
<comment type="subcellular location">
    <subcellularLocation>
        <location evidence="1">Nucleus</location>
        <location evidence="1">Nucleolus</location>
    </subcellularLocation>
</comment>
<accession>H0EMA5</accession>
<dbReference type="InterPro" id="IPR000629">
    <property type="entry name" value="RNA-helicase_DEAD-box_CS"/>
</dbReference>
<dbReference type="Proteomes" id="UP000005446">
    <property type="component" value="Unassembled WGS sequence"/>
</dbReference>
<evidence type="ECO:0000256" key="10">
    <source>
        <dbReference type="RuleBase" id="RU000492"/>
    </source>
</evidence>
<dbReference type="EMBL" id="AGUE01000089">
    <property type="protein sequence ID" value="EHL00245.1"/>
    <property type="molecule type" value="Genomic_DNA"/>
</dbReference>
<dbReference type="GO" id="GO:0005524">
    <property type="term" value="F:ATP binding"/>
    <property type="evidence" value="ECO:0007669"/>
    <property type="project" value="UniProtKB-UniRule"/>
</dbReference>
<dbReference type="GO" id="GO:0003724">
    <property type="term" value="F:RNA helicase activity"/>
    <property type="evidence" value="ECO:0007669"/>
    <property type="project" value="UniProtKB-EC"/>
</dbReference>
<dbReference type="PANTHER" id="PTHR24031">
    <property type="entry name" value="RNA HELICASE"/>
    <property type="match status" value="1"/>
</dbReference>
<evidence type="ECO:0000256" key="5">
    <source>
        <dbReference type="ARBA" id="ARBA00022806"/>
    </source>
</evidence>
<evidence type="ECO:0000256" key="3">
    <source>
        <dbReference type="ARBA" id="ARBA00022741"/>
    </source>
</evidence>
<evidence type="ECO:0000256" key="11">
    <source>
        <dbReference type="RuleBase" id="RU365068"/>
    </source>
</evidence>
<evidence type="ECO:0000259" key="13">
    <source>
        <dbReference type="PROSITE" id="PS51192"/>
    </source>
</evidence>
<dbReference type="InParanoid" id="H0EMA5"/>
<evidence type="ECO:0000256" key="2">
    <source>
        <dbReference type="ARBA" id="ARBA00022552"/>
    </source>
</evidence>
<dbReference type="InterPro" id="IPR014001">
    <property type="entry name" value="Helicase_ATP-bd"/>
</dbReference>
<keyword evidence="2" id="KW-0698">rRNA processing</keyword>
<sequence length="444" mass="49090">MDSSELQNKKRKRKHSASKGEPAEAAPKNVENVVKDKKSKRSKDDKANKKAKKTHESDEEEETFEGGISNEAIDIAEAKDSDGEVVNETPEDEDEVNGDTDLVGGPTTGAGTLALPSTGVEAQKFSELNLSEKTMKALVEDMKFETMTEIQRRGIPPLLAGRDVLGAAKTGSGKTLAFLIPAIEMLSALRFKPRNGTGVIVVSPTRELALQIFGVARELMKHHSQTYGIVIGGANRRAEAEKLAKGVNLIIATPGRLLDHLQNTQGFVFKNLKALVIDEADRILEIGFEDEMRQVVKILPKEERQTMLFSATQTTKVEDLARISLRPGPLYINVDHQKEHSTVEGLEQGYVVCDSDKRFLLLFSFLKRNIKKKIIVFLSSCACVKYHAELLNYIDLPVLDLHGKQKQQKRTNTFFEFCNAKQAARGLDVSLKISLFIISSLTGS</sequence>
<evidence type="ECO:0000313" key="16">
    <source>
        <dbReference type="Proteomes" id="UP000005446"/>
    </source>
</evidence>
<comment type="function">
    <text evidence="11">RNA helicase.</text>
</comment>
<protein>
    <recommendedName>
        <fullName evidence="11">ATP-dependent RNA helicase</fullName>
        <ecNumber evidence="11">3.6.4.13</ecNumber>
    </recommendedName>
</protein>
<keyword evidence="16" id="KW-1185">Reference proteome</keyword>
<keyword evidence="4 10" id="KW-0378">Hydrolase</keyword>
<feature type="short sequence motif" description="Q motif" evidence="9">
    <location>
        <begin position="123"/>
        <end position="152"/>
    </location>
</feature>
<keyword evidence="3 10" id="KW-0547">Nucleotide-binding</keyword>
<dbReference type="GO" id="GO:0006364">
    <property type="term" value="P:rRNA processing"/>
    <property type="evidence" value="ECO:0007669"/>
    <property type="project" value="UniProtKB-KW"/>
</dbReference>
<dbReference type="GO" id="GO:0005730">
    <property type="term" value="C:nucleolus"/>
    <property type="evidence" value="ECO:0007669"/>
    <property type="project" value="UniProtKB-SubCell"/>
</dbReference>
<feature type="region of interest" description="Disordered" evidence="12">
    <location>
        <begin position="1"/>
        <end position="115"/>
    </location>
</feature>
<dbReference type="EC" id="3.6.4.13" evidence="11"/>
<dbReference type="Gene3D" id="3.40.50.300">
    <property type="entry name" value="P-loop containing nucleotide triphosphate hydrolases"/>
    <property type="match status" value="2"/>
</dbReference>
<feature type="domain" description="DEAD-box RNA helicase Q" evidence="14">
    <location>
        <begin position="123"/>
        <end position="152"/>
    </location>
</feature>
<dbReference type="InterPro" id="IPR044773">
    <property type="entry name" value="DDX18/Has1_DEADc"/>
</dbReference>
<evidence type="ECO:0000256" key="12">
    <source>
        <dbReference type="SAM" id="MobiDB-lite"/>
    </source>
</evidence>
<comment type="catalytic activity">
    <reaction evidence="11">
        <text>ATP + H2O = ADP + phosphate + H(+)</text>
        <dbReference type="Rhea" id="RHEA:13065"/>
        <dbReference type="ChEBI" id="CHEBI:15377"/>
        <dbReference type="ChEBI" id="CHEBI:15378"/>
        <dbReference type="ChEBI" id="CHEBI:30616"/>
        <dbReference type="ChEBI" id="CHEBI:43474"/>
        <dbReference type="ChEBI" id="CHEBI:456216"/>
        <dbReference type="EC" id="3.6.4.13"/>
    </reaction>
</comment>
<evidence type="ECO:0000256" key="1">
    <source>
        <dbReference type="ARBA" id="ARBA00004604"/>
    </source>
</evidence>
<dbReference type="PROSITE" id="PS00039">
    <property type="entry name" value="DEAD_ATP_HELICASE"/>
    <property type="match status" value="1"/>
</dbReference>
<feature type="domain" description="Helicase ATP-binding" evidence="13">
    <location>
        <begin position="155"/>
        <end position="331"/>
    </location>
</feature>
<dbReference type="InterPro" id="IPR027417">
    <property type="entry name" value="P-loop_NTPase"/>
</dbReference>
<keyword evidence="7" id="KW-0539">Nucleus</keyword>
<comment type="caution">
    <text evidence="15">The sequence shown here is derived from an EMBL/GenBank/DDBJ whole genome shotgun (WGS) entry which is preliminary data.</text>
</comment>
<dbReference type="InterPro" id="IPR011545">
    <property type="entry name" value="DEAD/DEAH_box_helicase_dom"/>
</dbReference>
<dbReference type="PROSITE" id="PS51195">
    <property type="entry name" value="Q_MOTIF"/>
    <property type="match status" value="1"/>
</dbReference>
<keyword evidence="5 10" id="KW-0347">Helicase</keyword>
<organism evidence="15 16">
    <name type="scientific">Glarea lozoyensis (strain ATCC 74030 / MF5533)</name>
    <dbReference type="NCBI Taxonomy" id="1104152"/>
    <lineage>
        <taxon>Eukaryota</taxon>
        <taxon>Fungi</taxon>
        <taxon>Dikarya</taxon>
        <taxon>Ascomycota</taxon>
        <taxon>Pezizomycotina</taxon>
        <taxon>Leotiomycetes</taxon>
        <taxon>Helotiales</taxon>
        <taxon>Helotiaceae</taxon>
        <taxon>Glarea</taxon>
    </lineage>
</organism>
<dbReference type="GO" id="GO:0016787">
    <property type="term" value="F:hydrolase activity"/>
    <property type="evidence" value="ECO:0007669"/>
    <property type="project" value="UniProtKB-KW"/>
</dbReference>
<dbReference type="HOGENOM" id="CLU_003041_26_5_1"/>
<gene>
    <name evidence="15" type="ORF">M7I_3735</name>
</gene>
<dbReference type="GO" id="GO:0003723">
    <property type="term" value="F:RNA binding"/>
    <property type="evidence" value="ECO:0007669"/>
    <property type="project" value="UniProtKB-UniRule"/>
</dbReference>
<evidence type="ECO:0000313" key="15">
    <source>
        <dbReference type="EMBL" id="EHL00245.1"/>
    </source>
</evidence>
<dbReference type="PROSITE" id="PS51192">
    <property type="entry name" value="HELICASE_ATP_BIND_1"/>
    <property type="match status" value="1"/>
</dbReference>
<evidence type="ECO:0000256" key="8">
    <source>
        <dbReference type="ARBA" id="ARBA00024365"/>
    </source>
</evidence>
<dbReference type="InterPro" id="IPR014014">
    <property type="entry name" value="RNA_helicase_DEAD_Q_motif"/>
</dbReference>
<dbReference type="SMART" id="SM00487">
    <property type="entry name" value="DEXDc"/>
    <property type="match status" value="1"/>
</dbReference>
<evidence type="ECO:0000259" key="14">
    <source>
        <dbReference type="PROSITE" id="PS51195"/>
    </source>
</evidence>
<dbReference type="CDD" id="cd17942">
    <property type="entry name" value="DEADc_DDX18"/>
    <property type="match status" value="1"/>
</dbReference>
<evidence type="ECO:0000256" key="6">
    <source>
        <dbReference type="ARBA" id="ARBA00022840"/>
    </source>
</evidence>
<dbReference type="Pfam" id="PF00270">
    <property type="entry name" value="DEAD"/>
    <property type="match status" value="1"/>
</dbReference>
<proteinExistence type="inferred from homology"/>
<dbReference type="AlphaFoldDB" id="H0EMA5"/>
<keyword evidence="11" id="KW-0694">RNA-binding</keyword>
<comment type="similarity">
    <text evidence="10">Belongs to the DEAD box helicase family.</text>
</comment>
<dbReference type="SUPFAM" id="SSF52540">
    <property type="entry name" value="P-loop containing nucleoside triphosphate hydrolases"/>
    <property type="match status" value="2"/>
</dbReference>